<evidence type="ECO:0000313" key="1">
    <source>
        <dbReference type="EMBL" id="TGJ84181.1"/>
    </source>
</evidence>
<dbReference type="SUPFAM" id="SSF50405">
    <property type="entry name" value="Actin-crosslinking proteins"/>
    <property type="match status" value="1"/>
</dbReference>
<dbReference type="AlphaFoldDB" id="A0A4Z0YXL1"/>
<protein>
    <recommendedName>
        <fullName evidence="3">Ricin B lectin domain-containing protein</fullName>
    </recommendedName>
</protein>
<gene>
    <name evidence="1" type="ORF">E0Z10_g4567</name>
</gene>
<name>A0A4Z0YXL1_9PEZI</name>
<dbReference type="Proteomes" id="UP000297716">
    <property type="component" value="Unassembled WGS sequence"/>
</dbReference>
<sequence>MKEPKLSSFTINGGISSAPEADGMYMIRDLDSRNSITMVNGSLTPLLDAGTRGGWQWICEEARGGWIGFRNVVSGKYLGRGNRGGIYAQASRMKSWELFVLCQREAGGYN</sequence>
<dbReference type="OrthoDB" id="5289641at2759"/>
<reference evidence="1 2" key="1">
    <citation type="submission" date="2019-03" db="EMBL/GenBank/DDBJ databases">
        <title>Draft genome sequence of Xylaria hypoxylon DSM 108379, a ubiquitous saprotrophic-parasitic fungi on hardwood.</title>
        <authorList>
            <person name="Buettner E."/>
            <person name="Leonhardt S."/>
            <person name="Gebauer A.M."/>
            <person name="Liers C."/>
            <person name="Hofrichter M."/>
            <person name="Kellner H."/>
        </authorList>
    </citation>
    <scope>NUCLEOTIDE SEQUENCE [LARGE SCALE GENOMIC DNA]</scope>
    <source>
        <strain evidence="1 2">DSM 108379</strain>
    </source>
</reference>
<comment type="caution">
    <text evidence="1">The sequence shown here is derived from an EMBL/GenBank/DDBJ whole genome shotgun (WGS) entry which is preliminary data.</text>
</comment>
<accession>A0A4Z0YXL1</accession>
<dbReference type="PANTHER" id="PTHR39697:SF1">
    <property type="entry name" value="RICIN B LECTIN DOMAIN-CONTAINING PROTEIN"/>
    <property type="match status" value="1"/>
</dbReference>
<keyword evidence="2" id="KW-1185">Reference proteome</keyword>
<organism evidence="1 2">
    <name type="scientific">Xylaria hypoxylon</name>
    <dbReference type="NCBI Taxonomy" id="37992"/>
    <lineage>
        <taxon>Eukaryota</taxon>
        <taxon>Fungi</taxon>
        <taxon>Dikarya</taxon>
        <taxon>Ascomycota</taxon>
        <taxon>Pezizomycotina</taxon>
        <taxon>Sordariomycetes</taxon>
        <taxon>Xylariomycetidae</taxon>
        <taxon>Xylariales</taxon>
        <taxon>Xylariaceae</taxon>
        <taxon>Xylaria</taxon>
    </lineage>
</organism>
<evidence type="ECO:0000313" key="2">
    <source>
        <dbReference type="Proteomes" id="UP000297716"/>
    </source>
</evidence>
<evidence type="ECO:0008006" key="3">
    <source>
        <dbReference type="Google" id="ProtNLM"/>
    </source>
</evidence>
<dbReference type="PANTHER" id="PTHR39697">
    <property type="entry name" value="RICIN B LECTIN DOMAIN-CONTAINING PROTEIN-RELATED"/>
    <property type="match status" value="1"/>
</dbReference>
<dbReference type="EMBL" id="SKBN01000073">
    <property type="protein sequence ID" value="TGJ84181.1"/>
    <property type="molecule type" value="Genomic_DNA"/>
</dbReference>
<dbReference type="InterPro" id="IPR008999">
    <property type="entry name" value="Actin-crosslinking"/>
</dbReference>
<proteinExistence type="predicted"/>